<sequence length="85" mass="8780">MKTISRIATVLALLASIIPVYAVMGIVLDPNGDGNLLITLGTLTPILGGLLMGIVKLVKKSPKSATIYSIISLSVSAVVYAVILT</sequence>
<dbReference type="AlphaFoldDB" id="A0A0I9SAQ5"/>
<protein>
    <recommendedName>
        <fullName evidence="9">Transmembrane protein</fullName>
    </recommendedName>
</protein>
<proteinExistence type="predicted"/>
<evidence type="ECO:0000256" key="1">
    <source>
        <dbReference type="SAM" id="Phobius"/>
    </source>
</evidence>
<dbReference type="EMBL" id="CP036546">
    <property type="protein sequence ID" value="QCQ45904.1"/>
    <property type="molecule type" value="Genomic_DNA"/>
</dbReference>
<reference evidence="2" key="2">
    <citation type="submission" date="2014-07" db="EMBL/GenBank/DDBJ databases">
        <title>Genetics and epidemiology of antimicrobial resistance in B. fragilis group.</title>
        <authorList>
            <person name="Sydenham T.V."/>
            <person name="Hasman H."/>
            <person name="Kemp M."/>
            <person name="Justesen U.S."/>
        </authorList>
    </citation>
    <scope>NUCLEOTIDE SEQUENCE [LARGE SCALE GENOMIC DNA]</scope>
    <source>
        <strain evidence="2">DCMOUH0018B</strain>
    </source>
</reference>
<dbReference type="EMBL" id="QRJE01000028">
    <property type="protein sequence ID" value="RHH08659.1"/>
    <property type="molecule type" value="Genomic_DNA"/>
</dbReference>
<reference evidence="2" key="1">
    <citation type="book" date="2014" name="THE 24TH EUROPEAN CONGRESS OF CLINICAL MICROBIOLOGY AND INFECTIOUS DISEASES" publisher="ECCMID 2014" city="Barcelona, Spain">
        <title>Identification of resistance genes in three multidrug-resistant Bacteroides fragilis isolates by whole genome sequencing.</title>
        <editorList>
            <person name="Unknown"/>
            <person name="A."/>
        </editorList>
        <authorList>
            <person name="Sydenham T.V."/>
            <person name="Hasman H."/>
            <person name="Wang M."/>
            <person name="Soki J."/>
            <person name="Nagy E."/>
            <person name="Justesen U.S."/>
        </authorList>
    </citation>
    <scope>NUCLEOTIDE SEQUENCE</scope>
    <source>
        <strain evidence="2">DCMOUH0018B</strain>
        <strain evidence="5">DCMSKEJBY0001B</strain>
    </source>
</reference>
<evidence type="ECO:0000313" key="8">
    <source>
        <dbReference type="Proteomes" id="UP000266644"/>
    </source>
</evidence>
<name>A0A0I9SAQ5_BACFG</name>
<evidence type="ECO:0008006" key="9">
    <source>
        <dbReference type="Google" id="ProtNLM"/>
    </source>
</evidence>
<evidence type="ECO:0000313" key="7">
    <source>
        <dbReference type="Proteomes" id="UP000036847"/>
    </source>
</evidence>
<dbReference type="EMBL" id="JMZZ02000104">
    <property type="protein sequence ID" value="KFX75220.1"/>
    <property type="molecule type" value="Genomic_DNA"/>
</dbReference>
<accession>A0A0I9SAQ5</accession>
<dbReference type="EMBL" id="JAPTZU010000001">
    <property type="protein sequence ID" value="MCZ2686438.1"/>
    <property type="molecule type" value="Genomic_DNA"/>
</dbReference>
<dbReference type="EMBL" id="JAPUAC010000002">
    <property type="protein sequence ID" value="MCZ2653366.1"/>
    <property type="molecule type" value="Genomic_DNA"/>
</dbReference>
<evidence type="ECO:0000313" key="2">
    <source>
        <dbReference type="EMBL" id="KFX75220.1"/>
    </source>
</evidence>
<reference evidence="3" key="5">
    <citation type="submission" date="2022-12" db="EMBL/GenBank/DDBJ databases">
        <title>Development of a Multilocus Sequence Typing Scheme for Bacteroides fragilis Based on Whole Genome Sequencing Data and Clinical Application.</title>
        <authorList>
            <person name="Nielsen F.D."/>
            <person name="Justesen U.S."/>
        </authorList>
    </citation>
    <scope>NUCLEOTIDE SEQUENCE</scope>
    <source>
        <strain evidence="4">BF_AM_ODE_DK_2015_4</strain>
        <strain evidence="3">BF_BC_ODE_DK_2015_2</strain>
    </source>
</reference>
<dbReference type="Proteomes" id="UP001075704">
    <property type="component" value="Unassembled WGS sequence"/>
</dbReference>
<keyword evidence="1" id="KW-0812">Transmembrane</keyword>
<feature type="transmembrane region" description="Helical" evidence="1">
    <location>
        <begin position="65"/>
        <end position="83"/>
    </location>
</feature>
<dbReference type="Proteomes" id="UP001079672">
    <property type="component" value="Unassembled WGS sequence"/>
</dbReference>
<feature type="transmembrane region" description="Helical" evidence="1">
    <location>
        <begin position="38"/>
        <end position="58"/>
    </location>
</feature>
<reference evidence="6 8" key="3">
    <citation type="submission" date="2018-08" db="EMBL/GenBank/DDBJ databases">
        <title>A genome reference for cultivated species of the human gut microbiota.</title>
        <authorList>
            <person name="Zou Y."/>
            <person name="Xue W."/>
            <person name="Luo G."/>
        </authorList>
    </citation>
    <scope>NUCLEOTIDE SEQUENCE [LARGE SCALE GENOMIC DNA]</scope>
    <source>
        <strain evidence="6 8">AM18-6</strain>
    </source>
</reference>
<keyword evidence="1" id="KW-0472">Membrane</keyword>
<gene>
    <name evidence="6" type="ORF">DW228_16805</name>
    <name evidence="5" type="ORF">EC80_014085</name>
    <name evidence="2" type="ORF">EE52_0208135</name>
    <name evidence="3" type="ORF">O1422_04215</name>
    <name evidence="4" type="ORF">O1433_02850</name>
</gene>
<organism evidence="2">
    <name type="scientific">Bacteroides fragilis</name>
    <dbReference type="NCBI Taxonomy" id="817"/>
    <lineage>
        <taxon>Bacteria</taxon>
        <taxon>Pseudomonadati</taxon>
        <taxon>Bacteroidota</taxon>
        <taxon>Bacteroidia</taxon>
        <taxon>Bacteroidales</taxon>
        <taxon>Bacteroidaceae</taxon>
        <taxon>Bacteroides</taxon>
    </lineage>
</organism>
<evidence type="ECO:0000313" key="6">
    <source>
        <dbReference type="EMBL" id="RHH08659.1"/>
    </source>
</evidence>
<dbReference type="OrthoDB" id="9963194at2"/>
<keyword evidence="1" id="KW-1133">Transmembrane helix</keyword>
<dbReference type="PATRIC" id="fig|817.51.peg.1951"/>
<evidence type="ECO:0000313" key="3">
    <source>
        <dbReference type="EMBL" id="MCZ2653366.1"/>
    </source>
</evidence>
<evidence type="ECO:0000313" key="5">
    <source>
        <dbReference type="EMBL" id="QCQ45904.1"/>
    </source>
</evidence>
<dbReference type="Proteomes" id="UP000266644">
    <property type="component" value="Unassembled WGS sequence"/>
</dbReference>
<evidence type="ECO:0000313" key="4">
    <source>
        <dbReference type="EMBL" id="MCZ2686438.1"/>
    </source>
</evidence>
<reference evidence="5 7" key="4">
    <citation type="submission" date="2019-03" db="EMBL/GenBank/DDBJ databases">
        <title>Complete genome assembly of MDR B. fragilis.</title>
        <authorList>
            <person name="Sydenham T.V."/>
            <person name="Hasman H."/>
            <person name="Justesen U.S."/>
        </authorList>
    </citation>
    <scope>NUCLEOTIDE SEQUENCE [LARGE SCALE GENOMIC DNA]</scope>
    <source>
        <strain evidence="5 7">DCMSKEJBY0001B</strain>
    </source>
</reference>
<dbReference type="Proteomes" id="UP000036847">
    <property type="component" value="Chromosome"/>
</dbReference>
<dbReference type="RefSeq" id="WP_005820045.1">
    <property type="nucleotide sequence ID" value="NZ_CABJEQ010000007.1"/>
</dbReference>